<sequence length="498" mass="55599">MGRKDNRSRTCIFAGLKGSGQMNRFRFDCNTKQPEPVPGHCFRLFPRGGRIKALVFLLLFLPLVLSGCWDHREVEDLGIVLLTAVDAAPEGRVRLEVQVLVPTAVAGGGGITGMGGGGGGGGRKRYRNLATEGRTVFEAIRRLSMESPRELFFAHNQVILISEKLAREKGVAEVMDFFERNRQFRRDTWILVARGDPRDIMEVPVHLEVTPAQNIVGVIKNQELSARFAPTRLGEFAKMLESSGVEPYTAILEAVPNEAFSRMSMHPAGTGPAPFHNMKLTGTAVFRRDRLVGWLNEQEARGLLWVRGEVRGGPITFSLPGSRGEQKLAVEILRAGRGGVKLEPFLTGGQPGMRVKIITRVNLTESENLEVDLSNPQVISRLEKQLAGVIKQEVMACVTRLQEEYRTDVLGFGEAVHRKYPRVWRQVEREWEDVFATMPVTVEVKTVIRRTGLINKPLRPAGTQEVGYMNISKEGNVRWRLFCSAWSLSSSSPCRFRP</sequence>
<evidence type="ECO:0000313" key="10">
    <source>
        <dbReference type="EMBL" id="MDQ0285489.1"/>
    </source>
</evidence>
<evidence type="ECO:0000256" key="5">
    <source>
        <dbReference type="ARBA" id="ARBA00023136"/>
    </source>
</evidence>
<keyword evidence="5" id="KW-0472">Membrane</keyword>
<dbReference type="NCBIfam" id="TIGR02887">
    <property type="entry name" value="spore_ger_x_C"/>
    <property type="match status" value="1"/>
</dbReference>
<dbReference type="Pfam" id="PF25198">
    <property type="entry name" value="Spore_GerAC_N"/>
    <property type="match status" value="1"/>
</dbReference>
<organism evidence="10 11">
    <name type="scientific">Desulfofundulus luciae</name>
    <dbReference type="NCBI Taxonomy" id="74702"/>
    <lineage>
        <taxon>Bacteria</taxon>
        <taxon>Bacillati</taxon>
        <taxon>Bacillota</taxon>
        <taxon>Clostridia</taxon>
        <taxon>Eubacteriales</taxon>
        <taxon>Peptococcaceae</taxon>
        <taxon>Desulfofundulus</taxon>
    </lineage>
</organism>
<comment type="subcellular location">
    <subcellularLocation>
        <location evidence="1">Membrane</location>
        <topology evidence="1">Lipid-anchor</topology>
    </subcellularLocation>
</comment>
<reference evidence="10 11" key="1">
    <citation type="submission" date="2023-07" db="EMBL/GenBank/DDBJ databases">
        <title>Genomic Encyclopedia of Type Strains, Phase IV (KMG-IV): sequencing the most valuable type-strain genomes for metagenomic binning, comparative biology and taxonomic classification.</title>
        <authorList>
            <person name="Goeker M."/>
        </authorList>
    </citation>
    <scope>NUCLEOTIDE SEQUENCE [LARGE SCALE GENOMIC DNA]</scope>
    <source>
        <strain evidence="10 11">DSM 12396</strain>
    </source>
</reference>
<comment type="similarity">
    <text evidence="2">Belongs to the GerABKC lipoprotein family.</text>
</comment>
<feature type="domain" description="Spore germination GerAC-like C-terminal" evidence="8">
    <location>
        <begin position="281"/>
        <end position="452"/>
    </location>
</feature>
<protein>
    <submittedName>
        <fullName evidence="10">Spore germination protein KC</fullName>
    </submittedName>
</protein>
<dbReference type="Proteomes" id="UP001225644">
    <property type="component" value="Unassembled WGS sequence"/>
</dbReference>
<comment type="caution">
    <text evidence="10">The sequence shown here is derived from an EMBL/GenBank/DDBJ whole genome shotgun (WGS) entry which is preliminary data.</text>
</comment>
<dbReference type="EMBL" id="JAUSUX010000003">
    <property type="protein sequence ID" value="MDQ0285489.1"/>
    <property type="molecule type" value="Genomic_DNA"/>
</dbReference>
<feature type="domain" description="Spore germination protein N-terminal" evidence="9">
    <location>
        <begin position="70"/>
        <end position="253"/>
    </location>
</feature>
<accession>A0ABU0AZN5</accession>
<evidence type="ECO:0000259" key="8">
    <source>
        <dbReference type="Pfam" id="PF05504"/>
    </source>
</evidence>
<dbReference type="Gene3D" id="6.20.190.10">
    <property type="entry name" value="Nutrient germinant receptor protein C, domain 1"/>
    <property type="match status" value="1"/>
</dbReference>
<dbReference type="PANTHER" id="PTHR35789:SF1">
    <property type="entry name" value="SPORE GERMINATION PROTEIN B3"/>
    <property type="match status" value="1"/>
</dbReference>
<evidence type="ECO:0000256" key="2">
    <source>
        <dbReference type="ARBA" id="ARBA00007886"/>
    </source>
</evidence>
<evidence type="ECO:0000256" key="4">
    <source>
        <dbReference type="ARBA" id="ARBA00022729"/>
    </source>
</evidence>
<evidence type="ECO:0000256" key="1">
    <source>
        <dbReference type="ARBA" id="ARBA00004635"/>
    </source>
</evidence>
<dbReference type="Gene3D" id="3.30.300.210">
    <property type="entry name" value="Nutrient germinant receptor protein C, domain 3"/>
    <property type="match status" value="1"/>
</dbReference>
<dbReference type="InterPro" id="IPR057336">
    <property type="entry name" value="GerAC_N"/>
</dbReference>
<evidence type="ECO:0000256" key="3">
    <source>
        <dbReference type="ARBA" id="ARBA00022544"/>
    </source>
</evidence>
<keyword evidence="6" id="KW-0564">Palmitate</keyword>
<proteinExistence type="inferred from homology"/>
<dbReference type="InterPro" id="IPR008844">
    <property type="entry name" value="Spore_GerAC-like"/>
</dbReference>
<keyword evidence="4" id="KW-0732">Signal</keyword>
<dbReference type="InterPro" id="IPR046953">
    <property type="entry name" value="Spore_GerAC-like_C"/>
</dbReference>
<dbReference type="PANTHER" id="PTHR35789">
    <property type="entry name" value="SPORE GERMINATION PROTEIN B3"/>
    <property type="match status" value="1"/>
</dbReference>
<evidence type="ECO:0000256" key="6">
    <source>
        <dbReference type="ARBA" id="ARBA00023139"/>
    </source>
</evidence>
<evidence type="ECO:0000313" key="11">
    <source>
        <dbReference type="Proteomes" id="UP001225644"/>
    </source>
</evidence>
<gene>
    <name evidence="10" type="ORF">J2Z49_000590</name>
</gene>
<evidence type="ECO:0000259" key="9">
    <source>
        <dbReference type="Pfam" id="PF25198"/>
    </source>
</evidence>
<dbReference type="InterPro" id="IPR038501">
    <property type="entry name" value="Spore_GerAC_C_sf"/>
</dbReference>
<keyword evidence="7" id="KW-0449">Lipoprotein</keyword>
<keyword evidence="11" id="KW-1185">Reference proteome</keyword>
<evidence type="ECO:0000256" key="7">
    <source>
        <dbReference type="ARBA" id="ARBA00023288"/>
    </source>
</evidence>
<dbReference type="Pfam" id="PF05504">
    <property type="entry name" value="Spore_GerAC"/>
    <property type="match status" value="1"/>
</dbReference>
<keyword evidence="3" id="KW-0309">Germination</keyword>
<name>A0ABU0AZN5_9FIRM</name>